<dbReference type="FunCoup" id="C5E2B1">
    <property type="interactions" value="367"/>
</dbReference>
<proteinExistence type="inferred from homology"/>
<dbReference type="AlphaFoldDB" id="C5E2B1"/>
<evidence type="ECO:0000256" key="2">
    <source>
        <dbReference type="ARBA" id="ARBA00009747"/>
    </source>
</evidence>
<name>C5E2B1_LACTC</name>
<dbReference type="EMBL" id="CU928180">
    <property type="protein sequence ID" value="CAR30172.1"/>
    <property type="molecule type" value="Genomic_DNA"/>
</dbReference>
<dbReference type="Pfam" id="PF02696">
    <property type="entry name" value="SelO"/>
    <property type="match status" value="1"/>
</dbReference>
<evidence type="ECO:0000256" key="6">
    <source>
        <dbReference type="ARBA" id="ARBA00022741"/>
    </source>
</evidence>
<keyword evidence="8" id="KW-0460">Magnesium</keyword>
<dbReference type="eggNOG" id="KOG2542">
    <property type="taxonomic scope" value="Eukaryota"/>
</dbReference>
<keyword evidence="4" id="KW-0548">Nucleotidyltransferase</keyword>
<dbReference type="GO" id="GO:0070733">
    <property type="term" value="F:AMPylase activity"/>
    <property type="evidence" value="ECO:0007669"/>
    <property type="project" value="TreeGrafter"/>
</dbReference>
<comment type="cofactor">
    <cofactor evidence="1">
        <name>Mg(2+)</name>
        <dbReference type="ChEBI" id="CHEBI:18420"/>
    </cofactor>
</comment>
<keyword evidence="6" id="KW-0547">Nucleotide-binding</keyword>
<dbReference type="KEGG" id="lth:KLTH0H03520g"/>
<keyword evidence="11" id="KW-1185">Reference proteome</keyword>
<dbReference type="InterPro" id="IPR003846">
    <property type="entry name" value="SelO"/>
</dbReference>
<dbReference type="OrthoDB" id="10254721at2759"/>
<evidence type="ECO:0000256" key="4">
    <source>
        <dbReference type="ARBA" id="ARBA00022695"/>
    </source>
</evidence>
<evidence type="ECO:0000313" key="11">
    <source>
        <dbReference type="Proteomes" id="UP000002036"/>
    </source>
</evidence>
<dbReference type="OMA" id="HVVNLNA"/>
<reference evidence="10 11" key="1">
    <citation type="journal article" date="2009" name="Genome Res.">
        <title>Comparative genomics of protoploid Saccharomycetaceae.</title>
        <authorList>
            <consortium name="The Genolevures Consortium"/>
            <person name="Souciet J.-L."/>
            <person name="Dujon B."/>
            <person name="Gaillardin C."/>
            <person name="Johnston M."/>
            <person name="Baret P.V."/>
            <person name="Cliften P."/>
            <person name="Sherman D.J."/>
            <person name="Weissenbach J."/>
            <person name="Westhof E."/>
            <person name="Wincker P."/>
            <person name="Jubin C."/>
            <person name="Poulain J."/>
            <person name="Barbe V."/>
            <person name="Segurens B."/>
            <person name="Artiguenave F."/>
            <person name="Anthouard V."/>
            <person name="Vacherie B."/>
            <person name="Val M.-E."/>
            <person name="Fulton R.S."/>
            <person name="Minx P."/>
            <person name="Wilson R."/>
            <person name="Durrens P."/>
            <person name="Jean G."/>
            <person name="Marck C."/>
            <person name="Martin T."/>
            <person name="Nikolski M."/>
            <person name="Rolland T."/>
            <person name="Seret M.-L."/>
            <person name="Casaregola S."/>
            <person name="Despons L."/>
            <person name="Fairhead C."/>
            <person name="Fischer G."/>
            <person name="Lafontaine I."/>
            <person name="Leh V."/>
            <person name="Lemaire M."/>
            <person name="de Montigny J."/>
            <person name="Neuveglise C."/>
            <person name="Thierry A."/>
            <person name="Blanc-Lenfle I."/>
            <person name="Bleykasten C."/>
            <person name="Diffels J."/>
            <person name="Fritsch E."/>
            <person name="Frangeul L."/>
            <person name="Goeffon A."/>
            <person name="Jauniaux N."/>
            <person name="Kachouri-Lafond R."/>
            <person name="Payen C."/>
            <person name="Potier S."/>
            <person name="Pribylova L."/>
            <person name="Ozanne C."/>
            <person name="Richard G.-F."/>
            <person name="Sacerdot C."/>
            <person name="Straub M.-L."/>
            <person name="Talla E."/>
        </authorList>
    </citation>
    <scope>NUCLEOTIDE SEQUENCE [LARGE SCALE GENOMIC DNA]</scope>
    <source>
        <strain evidence="11">ATCC 56472 / CBS 6340 / NRRL Y-8284</strain>
    </source>
</reference>
<evidence type="ECO:0000256" key="1">
    <source>
        <dbReference type="ARBA" id="ARBA00001946"/>
    </source>
</evidence>
<keyword evidence="3" id="KW-0808">Transferase</keyword>
<evidence type="ECO:0000313" key="10">
    <source>
        <dbReference type="EMBL" id="CAR30172.1"/>
    </source>
</evidence>
<organism evidence="10 11">
    <name type="scientific">Lachancea thermotolerans (strain ATCC 56472 / CBS 6340 / NRRL Y-8284)</name>
    <name type="common">Yeast</name>
    <name type="synonym">Kluyveromyces thermotolerans</name>
    <dbReference type="NCBI Taxonomy" id="559295"/>
    <lineage>
        <taxon>Eukaryota</taxon>
        <taxon>Fungi</taxon>
        <taxon>Dikarya</taxon>
        <taxon>Ascomycota</taxon>
        <taxon>Saccharomycotina</taxon>
        <taxon>Saccharomycetes</taxon>
        <taxon>Saccharomycetales</taxon>
        <taxon>Saccharomycetaceae</taxon>
        <taxon>Lachancea</taxon>
    </lineage>
</organism>
<dbReference type="PANTHER" id="PTHR32057:SF14">
    <property type="entry name" value="PROTEIN ADENYLYLTRANSFERASE SELO, MITOCHONDRIAL"/>
    <property type="match status" value="1"/>
</dbReference>
<evidence type="ECO:0000256" key="8">
    <source>
        <dbReference type="ARBA" id="ARBA00022842"/>
    </source>
</evidence>
<dbReference type="GO" id="GO:0005524">
    <property type="term" value="F:ATP binding"/>
    <property type="evidence" value="ECO:0007669"/>
    <property type="project" value="UniProtKB-KW"/>
</dbReference>
<evidence type="ECO:0000256" key="5">
    <source>
        <dbReference type="ARBA" id="ARBA00022723"/>
    </source>
</evidence>
<accession>C5E2B1</accession>
<dbReference type="HAMAP" id="MF_00692">
    <property type="entry name" value="SelO"/>
    <property type="match status" value="1"/>
</dbReference>
<sequence length="664" mass="75394">MPEARTVLVALKESGTSRFVQKLLSDQLVPSVGKAIEIEERQDEEEHRKVFHTPRLVSQRAHFAYTVPEKRPHYKPLLTSKKALDDLQLEMSQDLVAILTGQRIYCDESEGIFPYSMAYAGFQFGQFAGQLGDGRVTNLFDLPDKHGSMQTLQLKGSGLTPFSRFADGKAVLRSSLREFIISEALHHIGVPSTRALQLTALPQTKARRAMYEPCAMYCRYAPSWIRLGNFDLCRWRQDHGSLVKLADFCINDVFEGGKEFPAHLDPESFKHDFFPDKEDEIGTEPKEQERLESNTKYELFFRHVVNLNAESVAYWQTYGFLNGVLNTDNTSIMGLAMDFGPFSIMDKFQPQYTPNHDDVESRYSYANQPTAIWWNLTKFAQSMTTLIGAGPAHVEKIVAEGLAAVDEAMEKDIVSRANSVIASASNEYKFRFTVKYTDLMAKRLGIELNIPKVFTSANLGSIAEKVREFNNAILEPLLQVLYVTQVDYNNFFVKLQGYSGPFKTERGGGFELIEPDLLEVFFSNAQIQKLEKHLAGRPDSDSGETRQLVECAEKLNTWIDDFVSLVPSESNSRSEIAKKVNPLFTPRAYILEQVVDDLTENQKERLNDPQAEVDTSLLQKLYSMSVNPYDSDKWEDNLRPEVVQDWTTHGDDDDKFMKQLTCSS</sequence>
<dbReference type="GO" id="GO:0046872">
    <property type="term" value="F:metal ion binding"/>
    <property type="evidence" value="ECO:0007669"/>
    <property type="project" value="UniProtKB-KW"/>
</dbReference>
<evidence type="ECO:0000256" key="3">
    <source>
        <dbReference type="ARBA" id="ARBA00022679"/>
    </source>
</evidence>
<evidence type="ECO:0000256" key="9">
    <source>
        <dbReference type="ARBA" id="ARBA00031547"/>
    </source>
</evidence>
<dbReference type="HOGENOM" id="CLU_010245_2_1_1"/>
<protein>
    <recommendedName>
        <fullName evidence="9">Selenoprotein O</fullName>
    </recommendedName>
</protein>
<evidence type="ECO:0000256" key="7">
    <source>
        <dbReference type="ARBA" id="ARBA00022840"/>
    </source>
</evidence>
<dbReference type="GO" id="GO:0005739">
    <property type="term" value="C:mitochondrion"/>
    <property type="evidence" value="ECO:0007669"/>
    <property type="project" value="TreeGrafter"/>
</dbReference>
<dbReference type="GeneID" id="8294347"/>
<dbReference type="Proteomes" id="UP000002036">
    <property type="component" value="Chromosome H"/>
</dbReference>
<gene>
    <name evidence="10" type="ordered locus">KLTH0H03520g</name>
</gene>
<dbReference type="InParanoid" id="C5E2B1"/>
<keyword evidence="5" id="KW-0479">Metal-binding</keyword>
<keyword evidence="7" id="KW-0067">ATP-binding</keyword>
<comment type="similarity">
    <text evidence="2">Belongs to the SELO family.</text>
</comment>
<dbReference type="RefSeq" id="XP_002556034.1">
    <property type="nucleotide sequence ID" value="XM_002555988.1"/>
</dbReference>
<dbReference type="PANTHER" id="PTHR32057">
    <property type="entry name" value="PROTEIN ADENYLYLTRANSFERASE SELO, MITOCHONDRIAL"/>
    <property type="match status" value="1"/>
</dbReference>
<dbReference type="STRING" id="559295.C5E2B1"/>